<dbReference type="Proteomes" id="UP001642540">
    <property type="component" value="Unassembled WGS sequence"/>
</dbReference>
<comment type="caution">
    <text evidence="4">The sequence shown here is derived from an EMBL/GenBank/DDBJ whole genome shotgun (WGS) entry which is preliminary data.</text>
</comment>
<keyword evidence="1" id="KW-0862">Zinc</keyword>
<feature type="domain" description="C2H2-type" evidence="3">
    <location>
        <begin position="306"/>
        <end position="333"/>
    </location>
</feature>
<keyword evidence="1" id="KW-0863">Zinc-finger</keyword>
<dbReference type="EMBL" id="CAXLJM020000068">
    <property type="protein sequence ID" value="CAL8123831.1"/>
    <property type="molecule type" value="Genomic_DNA"/>
</dbReference>
<feature type="region of interest" description="Disordered" evidence="2">
    <location>
        <begin position="113"/>
        <end position="132"/>
    </location>
</feature>
<gene>
    <name evidence="4" type="ORF">ODALV1_LOCUS20337</name>
</gene>
<dbReference type="PROSITE" id="PS00028">
    <property type="entry name" value="ZINC_FINGER_C2H2_1"/>
    <property type="match status" value="3"/>
</dbReference>
<accession>A0ABP1RDS5</accession>
<feature type="compositionally biased region" description="Basic residues" evidence="2">
    <location>
        <begin position="460"/>
        <end position="478"/>
    </location>
</feature>
<dbReference type="InterPro" id="IPR013087">
    <property type="entry name" value="Znf_C2H2_type"/>
</dbReference>
<dbReference type="SMART" id="SM00355">
    <property type="entry name" value="ZnF_C2H2"/>
    <property type="match status" value="5"/>
</dbReference>
<dbReference type="InterPro" id="IPR036236">
    <property type="entry name" value="Znf_C2H2_sf"/>
</dbReference>
<keyword evidence="5" id="KW-1185">Reference proteome</keyword>
<keyword evidence="1" id="KW-0479">Metal-binding</keyword>
<feature type="compositionally biased region" description="Acidic residues" evidence="2">
    <location>
        <begin position="497"/>
        <end position="511"/>
    </location>
</feature>
<reference evidence="4 5" key="1">
    <citation type="submission" date="2024-08" db="EMBL/GenBank/DDBJ databases">
        <authorList>
            <person name="Cucini C."/>
            <person name="Frati F."/>
        </authorList>
    </citation>
    <scope>NUCLEOTIDE SEQUENCE [LARGE SCALE GENOMIC DNA]</scope>
</reference>
<evidence type="ECO:0000256" key="1">
    <source>
        <dbReference type="PROSITE-ProRule" id="PRU00042"/>
    </source>
</evidence>
<feature type="region of interest" description="Disordered" evidence="2">
    <location>
        <begin position="457"/>
        <end position="514"/>
    </location>
</feature>
<name>A0ABP1RDS5_9HEXA</name>
<organism evidence="4 5">
    <name type="scientific">Orchesella dallaii</name>
    <dbReference type="NCBI Taxonomy" id="48710"/>
    <lineage>
        <taxon>Eukaryota</taxon>
        <taxon>Metazoa</taxon>
        <taxon>Ecdysozoa</taxon>
        <taxon>Arthropoda</taxon>
        <taxon>Hexapoda</taxon>
        <taxon>Collembola</taxon>
        <taxon>Entomobryomorpha</taxon>
        <taxon>Entomobryoidea</taxon>
        <taxon>Orchesellidae</taxon>
        <taxon>Orchesellinae</taxon>
        <taxon>Orchesella</taxon>
    </lineage>
</organism>
<dbReference type="SUPFAM" id="SSF57667">
    <property type="entry name" value="beta-beta-alpha zinc fingers"/>
    <property type="match status" value="1"/>
</dbReference>
<evidence type="ECO:0000313" key="5">
    <source>
        <dbReference type="Proteomes" id="UP001642540"/>
    </source>
</evidence>
<sequence length="666" mass="75450">MAHSKHKQINYSTLPGSLGAKTLYYQCKTCSSFLSSSSKWATHLQSCRSTGSAEGSSIPRPVGLRLVTFMEPKLILERVNYKLTDDVKTDCKKTDNSEFCEYEKNLKIYKTSGQDSGSAHGKSLPSKPVHKKLGKVPATGTGCIIAQNLQQPNLELKKGGIKLGSRARKGNRKLVFNAKKNAEGRIVSNRQQTKLHRKSSNLKAKVKLQDMLTTNSIDDTVGNQLADNVTVTNDDTIIKTAKQGKSLILEDGSEKYFWPAGPVEKEPKSLVRAFRFRCNLCPGGFYTKFEFDRHVNGVHCGTRKLMYCCVCDRVFNRRDSLNDHILVHEKAEAYDEKYKFLQQWTEETRKGLTGVSHAFAYCKFCLLSHSTYHSYITHIREEHTSTPETFEFHCKFENCPKKFRSIKTMVEHAKLTHPKMYYGRLSLMRMKKGIFTGEQVCPRDVFGNYIKKEDSAHSATQKKKVPVKQVRKRTKRSQLSKPVKSFTPFQKPLSDLENSDDDEVPDPEDDDWARKHRSSIRHIPKTLHQPSPQVKNIELESIQIDGGTHDYVQPVIKRNSTCNIKMEQMNLVPDEMILNDTNVAAWSSTDSVLEVKEALHESQTCAATTTTSTVTQYVHNLKEEQLSPTKIMSAGGVESTEDLEGENEFLAVEGSPTTYTIKEEFY</sequence>
<evidence type="ECO:0000259" key="3">
    <source>
        <dbReference type="PROSITE" id="PS50157"/>
    </source>
</evidence>
<protein>
    <recommendedName>
        <fullName evidence="3">C2H2-type domain-containing protein</fullName>
    </recommendedName>
</protein>
<feature type="domain" description="C2H2-type" evidence="3">
    <location>
        <begin position="392"/>
        <end position="417"/>
    </location>
</feature>
<evidence type="ECO:0000256" key="2">
    <source>
        <dbReference type="SAM" id="MobiDB-lite"/>
    </source>
</evidence>
<proteinExistence type="predicted"/>
<dbReference type="PROSITE" id="PS50157">
    <property type="entry name" value="ZINC_FINGER_C2H2_2"/>
    <property type="match status" value="3"/>
</dbReference>
<feature type="domain" description="C2H2-type" evidence="3">
    <location>
        <begin position="276"/>
        <end position="304"/>
    </location>
</feature>
<dbReference type="Gene3D" id="3.30.160.60">
    <property type="entry name" value="Classic Zinc Finger"/>
    <property type="match status" value="1"/>
</dbReference>
<evidence type="ECO:0000313" key="4">
    <source>
        <dbReference type="EMBL" id="CAL8123831.1"/>
    </source>
</evidence>